<name>A0A9W8W664_9HYPO</name>
<feature type="compositionally biased region" description="Polar residues" evidence="1">
    <location>
        <begin position="442"/>
        <end position="451"/>
    </location>
</feature>
<evidence type="ECO:0000256" key="1">
    <source>
        <dbReference type="SAM" id="MobiDB-lite"/>
    </source>
</evidence>
<proteinExistence type="predicted"/>
<evidence type="ECO:0000313" key="2">
    <source>
        <dbReference type="EMBL" id="KAJ4313169.1"/>
    </source>
</evidence>
<reference evidence="2" key="1">
    <citation type="submission" date="2022-10" db="EMBL/GenBank/DDBJ databases">
        <title>Tapping the CABI collections for fungal endophytes: first genome assemblies for Collariella, Neodidymelliopsis, Ascochyta clinopodiicola, Didymella pomorum, Didymosphaeria variabile, Neocosmospora piperis and Neocucurbitaria cava.</title>
        <authorList>
            <person name="Hill R."/>
        </authorList>
    </citation>
    <scope>NUCLEOTIDE SEQUENCE</scope>
    <source>
        <strain evidence="2">IMI 366586</strain>
    </source>
</reference>
<organism evidence="2 3">
    <name type="scientific">Fusarium piperis</name>
    <dbReference type="NCBI Taxonomy" id="1435070"/>
    <lineage>
        <taxon>Eukaryota</taxon>
        <taxon>Fungi</taxon>
        <taxon>Dikarya</taxon>
        <taxon>Ascomycota</taxon>
        <taxon>Pezizomycotina</taxon>
        <taxon>Sordariomycetes</taxon>
        <taxon>Hypocreomycetidae</taxon>
        <taxon>Hypocreales</taxon>
        <taxon>Nectriaceae</taxon>
        <taxon>Fusarium</taxon>
        <taxon>Fusarium solani species complex</taxon>
    </lineage>
</organism>
<sequence>MLHGAPPRADPGEGGRTKHILCEAVDANEDPLKIRPFIDAAISSYPSARKPEIYGDLVKQGPKLHALVSEVRQRLNTAPERAAEMDRKIVELDEAWGAGDEVWLPVQFRAGKGVRDLDKLNKLLRVTKLAISNGVSLPSLWQSGGPLYKSLTGDPPKFTREAAKSAIERLRQDLLQTHGVNSLASELASELRNLAPNAVLEDAIEPAAPNDSPQQQRSPSDAGVPDPEMSRRMPTFSMDPDISLDEDIATPHKDAPDQSPATITRSLGLTNYQDVSDVEEGEEGGDAQGQIAQHAAKRLLEQLQDDVCLTDDVLDLLLTTLERLLTKQSVTETIQVFNERQRLLQLVLSEDSRRLALSDLQLETLSAARVLRPTLEPPQRSARDIFTKSIIRKAAARSSKTSPIQLACPLEPPLEMDDEHEPIDMVTSDLHPSTDDRPLASVGTNRNSFSGRESVERPVTRGQSRDILAPSLEAQVKRKTHQGQDDTHGTGNKRLCSLDSTDLPTLSDHFLRALHEKTESAVSLSVARLRDAEKALSQAEGTLQAAKNVMESAGLLLHNSGVRTARFQQWMDKAPSEDQDPDFEDAIVSATKASQAYLDQYNFRVQKRIEAAKHDLTEAAQQIERCSSVVVECKRDLQVAQSKEEDFRNIEGVVKRLIQD</sequence>
<dbReference type="Proteomes" id="UP001140502">
    <property type="component" value="Unassembled WGS sequence"/>
</dbReference>
<feature type="compositionally biased region" description="Polar residues" evidence="1">
    <location>
        <begin position="259"/>
        <end position="268"/>
    </location>
</feature>
<accession>A0A9W8W664</accession>
<keyword evidence="3" id="KW-1185">Reference proteome</keyword>
<gene>
    <name evidence="2" type="ORF">N0V84_009548</name>
</gene>
<feature type="region of interest" description="Disordered" evidence="1">
    <location>
        <begin position="207"/>
        <end position="268"/>
    </location>
</feature>
<dbReference type="AlphaFoldDB" id="A0A9W8W664"/>
<protein>
    <submittedName>
        <fullName evidence="2">Uncharacterized protein</fullName>
    </submittedName>
</protein>
<dbReference type="OrthoDB" id="5068428at2759"/>
<dbReference type="EMBL" id="JAPEUR010000266">
    <property type="protein sequence ID" value="KAJ4313169.1"/>
    <property type="molecule type" value="Genomic_DNA"/>
</dbReference>
<evidence type="ECO:0000313" key="3">
    <source>
        <dbReference type="Proteomes" id="UP001140502"/>
    </source>
</evidence>
<feature type="region of interest" description="Disordered" evidence="1">
    <location>
        <begin position="425"/>
        <end position="467"/>
    </location>
</feature>
<comment type="caution">
    <text evidence="2">The sequence shown here is derived from an EMBL/GenBank/DDBJ whole genome shotgun (WGS) entry which is preliminary data.</text>
</comment>